<protein>
    <submittedName>
        <fullName evidence="11">Competence type IV pilus major pilin ComGC</fullName>
    </submittedName>
</protein>
<keyword evidence="5 10" id="KW-0812">Transmembrane</keyword>
<dbReference type="Pfam" id="PF07963">
    <property type="entry name" value="N_methyl"/>
    <property type="match status" value="1"/>
</dbReference>
<comment type="similarity">
    <text evidence="9">Belongs to the ComGC family.</text>
</comment>
<sequence>MRKKGTKKRYSAFTLLEMMIVLLIISVLILLFIPNLSSQKDSIINKSDQAIAETIITEIELVKFDKDGKIDESDIEKILGENTKKQEVYEKYVKGKLELP</sequence>
<evidence type="ECO:0000256" key="10">
    <source>
        <dbReference type="SAM" id="Phobius"/>
    </source>
</evidence>
<dbReference type="NCBIfam" id="TIGR02532">
    <property type="entry name" value="IV_pilin_GFxxxE"/>
    <property type="match status" value="1"/>
</dbReference>
<gene>
    <name evidence="11" type="primary">comGC</name>
    <name evidence="11" type="ORF">ACFO5I_13125</name>
</gene>
<evidence type="ECO:0000256" key="4">
    <source>
        <dbReference type="ARBA" id="ARBA00022481"/>
    </source>
</evidence>
<dbReference type="RefSeq" id="WP_204655173.1">
    <property type="nucleotide sequence ID" value="NZ_JAFBFD010000065.1"/>
</dbReference>
<keyword evidence="4" id="KW-0488">Methylation</keyword>
<evidence type="ECO:0000256" key="2">
    <source>
        <dbReference type="ARBA" id="ARBA00004241"/>
    </source>
</evidence>
<name>A0ABV9MXB4_9ENTE</name>
<evidence type="ECO:0000313" key="12">
    <source>
        <dbReference type="Proteomes" id="UP001595969"/>
    </source>
</evidence>
<dbReference type="Proteomes" id="UP001595969">
    <property type="component" value="Unassembled WGS sequence"/>
</dbReference>
<evidence type="ECO:0000256" key="1">
    <source>
        <dbReference type="ARBA" id="ARBA00004162"/>
    </source>
</evidence>
<keyword evidence="12" id="KW-1185">Reference proteome</keyword>
<keyword evidence="3" id="KW-1003">Cell membrane</keyword>
<organism evidence="11 12">
    <name type="scientific">Enterococcus lemanii</name>
    <dbReference type="NCBI Taxonomy" id="1159752"/>
    <lineage>
        <taxon>Bacteria</taxon>
        <taxon>Bacillati</taxon>
        <taxon>Bacillota</taxon>
        <taxon>Bacilli</taxon>
        <taxon>Lactobacillales</taxon>
        <taxon>Enterococcaceae</taxon>
        <taxon>Enterococcus</taxon>
    </lineage>
</organism>
<dbReference type="Gene3D" id="3.30.700.10">
    <property type="entry name" value="Glycoprotein, Type 4 Pilin"/>
    <property type="match status" value="1"/>
</dbReference>
<evidence type="ECO:0000256" key="8">
    <source>
        <dbReference type="ARBA" id="ARBA00023287"/>
    </source>
</evidence>
<reference evidence="12" key="1">
    <citation type="journal article" date="2019" name="Int. J. Syst. Evol. Microbiol.">
        <title>The Global Catalogue of Microorganisms (GCM) 10K type strain sequencing project: providing services to taxonomists for standard genome sequencing and annotation.</title>
        <authorList>
            <consortium name="The Broad Institute Genomics Platform"/>
            <consortium name="The Broad Institute Genome Sequencing Center for Infectious Disease"/>
            <person name="Wu L."/>
            <person name="Ma J."/>
        </authorList>
    </citation>
    <scope>NUCLEOTIDE SEQUENCE [LARGE SCALE GENOMIC DNA]</scope>
    <source>
        <strain evidence="12">CGMCC 1.19032</strain>
    </source>
</reference>
<dbReference type="InterPro" id="IPR045584">
    <property type="entry name" value="Pilin-like"/>
</dbReference>
<keyword evidence="7 10" id="KW-0472">Membrane</keyword>
<dbReference type="EMBL" id="JBHSGS010000067">
    <property type="protein sequence ID" value="MFC4720666.1"/>
    <property type="molecule type" value="Genomic_DNA"/>
</dbReference>
<evidence type="ECO:0000256" key="5">
    <source>
        <dbReference type="ARBA" id="ARBA00022692"/>
    </source>
</evidence>
<evidence type="ECO:0000256" key="9">
    <source>
        <dbReference type="ARBA" id="ARBA00043982"/>
    </source>
</evidence>
<comment type="caution">
    <text evidence="11">The sequence shown here is derived from an EMBL/GenBank/DDBJ whole genome shotgun (WGS) entry which is preliminary data.</text>
</comment>
<dbReference type="NCBIfam" id="NF040999">
    <property type="entry name" value="pilin_ComGC"/>
    <property type="match status" value="1"/>
</dbReference>
<proteinExistence type="inferred from homology"/>
<feature type="transmembrane region" description="Helical" evidence="10">
    <location>
        <begin position="12"/>
        <end position="33"/>
    </location>
</feature>
<evidence type="ECO:0000256" key="3">
    <source>
        <dbReference type="ARBA" id="ARBA00022475"/>
    </source>
</evidence>
<comment type="subcellular location">
    <subcellularLocation>
        <location evidence="1">Cell membrane</location>
        <topology evidence="1">Single-pass membrane protein</topology>
    </subcellularLocation>
    <subcellularLocation>
        <location evidence="2">Cell surface</location>
    </subcellularLocation>
</comment>
<keyword evidence="8" id="KW-0178">Competence</keyword>
<dbReference type="SUPFAM" id="SSF54523">
    <property type="entry name" value="Pili subunits"/>
    <property type="match status" value="1"/>
</dbReference>
<accession>A0ABV9MXB4</accession>
<keyword evidence="6 10" id="KW-1133">Transmembrane helix</keyword>
<evidence type="ECO:0000256" key="7">
    <source>
        <dbReference type="ARBA" id="ARBA00023136"/>
    </source>
</evidence>
<evidence type="ECO:0000256" key="6">
    <source>
        <dbReference type="ARBA" id="ARBA00022989"/>
    </source>
</evidence>
<dbReference type="InterPro" id="IPR016940">
    <property type="entry name" value="ComGC"/>
</dbReference>
<evidence type="ECO:0000313" key="11">
    <source>
        <dbReference type="EMBL" id="MFC4720666.1"/>
    </source>
</evidence>
<dbReference type="InterPro" id="IPR012902">
    <property type="entry name" value="N_methyl_site"/>
</dbReference>